<name>A0A918ISR4_9FLAO</name>
<evidence type="ECO:0000313" key="3">
    <source>
        <dbReference type="EMBL" id="GGW30296.1"/>
    </source>
</evidence>
<dbReference type="InterPro" id="IPR036237">
    <property type="entry name" value="Xyl_isomerase-like_sf"/>
</dbReference>
<evidence type="ECO:0000256" key="1">
    <source>
        <dbReference type="SAM" id="SignalP"/>
    </source>
</evidence>
<dbReference type="Pfam" id="PF01261">
    <property type="entry name" value="AP_endonuc_2"/>
    <property type="match status" value="1"/>
</dbReference>
<dbReference type="PROSITE" id="PS51257">
    <property type="entry name" value="PROKAR_LIPOPROTEIN"/>
    <property type="match status" value="1"/>
</dbReference>
<dbReference type="PANTHER" id="PTHR12110">
    <property type="entry name" value="HYDROXYPYRUVATE ISOMERASE"/>
    <property type="match status" value="1"/>
</dbReference>
<dbReference type="InterPro" id="IPR013022">
    <property type="entry name" value="Xyl_isomerase-like_TIM-brl"/>
</dbReference>
<keyword evidence="1" id="KW-0732">Signal</keyword>
<reference evidence="3" key="2">
    <citation type="submission" date="2020-09" db="EMBL/GenBank/DDBJ databases">
        <authorList>
            <person name="Sun Q."/>
            <person name="Kim S."/>
        </authorList>
    </citation>
    <scope>NUCLEOTIDE SEQUENCE</scope>
    <source>
        <strain evidence="3">KCTC 12113</strain>
    </source>
</reference>
<organism evidence="3 4">
    <name type="scientific">Arenibacter certesii</name>
    <dbReference type="NCBI Taxonomy" id="228955"/>
    <lineage>
        <taxon>Bacteria</taxon>
        <taxon>Pseudomonadati</taxon>
        <taxon>Bacteroidota</taxon>
        <taxon>Flavobacteriia</taxon>
        <taxon>Flavobacteriales</taxon>
        <taxon>Flavobacteriaceae</taxon>
        <taxon>Arenibacter</taxon>
    </lineage>
</organism>
<sequence length="322" mass="36568">MKRSVLLLTWTFLAFVACSSGAEETKTAPTDKVELKDPPLKVGYSIPFGGDKFELKNLKYAKSVGVDYVEVSGMSAFIDDQRNFKLSELEIKERLKWAKKNADEAGIKIWSIHMPFGANLDLSLVNETNRRDVVAKQGRLVELLEILEPQIILFHPSYYLGLNERDLRKAQLIKSAKELNEVVKSINATMVIENLLGPELLKDENRERPLLRTVQETIEIMNRLPNSIGSAVDMNHIKNPEELILAMGSRMKSVHIADGTGKHENHYFPCSVKGQNDWTLILAALDKAGYRGPFMYESAYDDEKDLMVCYKMLYNNYLNASY</sequence>
<keyword evidence="3" id="KW-0540">Nuclease</keyword>
<keyword evidence="3" id="KW-0378">Hydrolase</keyword>
<feature type="domain" description="Xylose isomerase-like TIM barrel" evidence="2">
    <location>
        <begin position="59"/>
        <end position="301"/>
    </location>
</feature>
<feature type="chain" id="PRO_5037678711" evidence="1">
    <location>
        <begin position="23"/>
        <end position="322"/>
    </location>
</feature>
<accession>A0A918ISR4</accession>
<protein>
    <submittedName>
        <fullName evidence="3">Endonuclease</fullName>
    </submittedName>
</protein>
<gene>
    <name evidence="3" type="ORF">GCM10007383_14510</name>
</gene>
<dbReference type="InterPro" id="IPR050312">
    <property type="entry name" value="IolE/XylAMocC-like"/>
</dbReference>
<evidence type="ECO:0000313" key="4">
    <source>
        <dbReference type="Proteomes" id="UP000634668"/>
    </source>
</evidence>
<dbReference type="PANTHER" id="PTHR12110:SF53">
    <property type="entry name" value="BLR5974 PROTEIN"/>
    <property type="match status" value="1"/>
</dbReference>
<dbReference type="Gene3D" id="3.20.20.150">
    <property type="entry name" value="Divalent-metal-dependent TIM barrel enzymes"/>
    <property type="match status" value="1"/>
</dbReference>
<keyword evidence="3" id="KW-0255">Endonuclease</keyword>
<comment type="caution">
    <text evidence="3">The sequence shown here is derived from an EMBL/GenBank/DDBJ whole genome shotgun (WGS) entry which is preliminary data.</text>
</comment>
<proteinExistence type="predicted"/>
<dbReference type="RefSeq" id="WP_026812579.1">
    <property type="nucleotide sequence ID" value="NZ_BMWP01000007.1"/>
</dbReference>
<dbReference type="Proteomes" id="UP000634668">
    <property type="component" value="Unassembled WGS sequence"/>
</dbReference>
<evidence type="ECO:0000259" key="2">
    <source>
        <dbReference type="Pfam" id="PF01261"/>
    </source>
</evidence>
<keyword evidence="4" id="KW-1185">Reference proteome</keyword>
<dbReference type="AlphaFoldDB" id="A0A918ISR4"/>
<reference evidence="3" key="1">
    <citation type="journal article" date="2014" name="Int. J. Syst. Evol. Microbiol.">
        <title>Complete genome sequence of Corynebacterium casei LMG S-19264T (=DSM 44701T), isolated from a smear-ripened cheese.</title>
        <authorList>
            <consortium name="US DOE Joint Genome Institute (JGI-PGF)"/>
            <person name="Walter F."/>
            <person name="Albersmeier A."/>
            <person name="Kalinowski J."/>
            <person name="Ruckert C."/>
        </authorList>
    </citation>
    <scope>NUCLEOTIDE SEQUENCE</scope>
    <source>
        <strain evidence="3">KCTC 12113</strain>
    </source>
</reference>
<dbReference type="EMBL" id="BMWP01000007">
    <property type="protein sequence ID" value="GGW30296.1"/>
    <property type="molecule type" value="Genomic_DNA"/>
</dbReference>
<feature type="signal peptide" evidence="1">
    <location>
        <begin position="1"/>
        <end position="22"/>
    </location>
</feature>
<dbReference type="SUPFAM" id="SSF51658">
    <property type="entry name" value="Xylose isomerase-like"/>
    <property type="match status" value="1"/>
</dbReference>
<dbReference type="GO" id="GO:0004519">
    <property type="term" value="F:endonuclease activity"/>
    <property type="evidence" value="ECO:0007669"/>
    <property type="project" value="UniProtKB-KW"/>
</dbReference>